<evidence type="ECO:0000259" key="6">
    <source>
        <dbReference type="Pfam" id="PF00171"/>
    </source>
</evidence>
<reference evidence="10 11" key="2">
    <citation type="submission" date="2024-01" db="EMBL/GenBank/DDBJ databases">
        <authorList>
            <person name="Xie X."/>
        </authorList>
    </citation>
    <scope>NUCLEOTIDE SEQUENCE [LARGE SCALE GENOMIC DNA]</scope>
    <source>
        <strain evidence="10">SCUT-1</strain>
    </source>
</reference>
<dbReference type="Pfam" id="PF14850">
    <property type="entry name" value="Pro_dh-DNA_bdg"/>
    <property type="match status" value="1"/>
</dbReference>
<evidence type="ECO:0000256" key="1">
    <source>
        <dbReference type="ARBA" id="ARBA00004786"/>
    </source>
</evidence>
<dbReference type="SUPFAM" id="SSF53720">
    <property type="entry name" value="ALDH-like"/>
    <property type="match status" value="1"/>
</dbReference>
<dbReference type="RefSeq" id="WP_324695741.1">
    <property type="nucleotide sequence ID" value="NZ_JAYMYJ010000112.1"/>
</dbReference>
<dbReference type="Gene3D" id="1.20.5.460">
    <property type="entry name" value="Single helix bin"/>
    <property type="match status" value="1"/>
</dbReference>
<dbReference type="PIRSF" id="PIRSF000197">
    <property type="entry name" value="Bifunct_PutA"/>
    <property type="match status" value="1"/>
</dbReference>
<feature type="domain" description="Proline utilization A proline dehydrogenase N-terminal" evidence="9">
    <location>
        <begin position="15"/>
        <end position="59"/>
    </location>
</feature>
<dbReference type="InterPro" id="IPR016163">
    <property type="entry name" value="Ald_DH_C"/>
</dbReference>
<dbReference type="SUPFAM" id="SSF81935">
    <property type="entry name" value="N-terminal domain of bifunctional PutA protein"/>
    <property type="match status" value="1"/>
</dbReference>
<dbReference type="PANTHER" id="PTHR42862:SF1">
    <property type="entry name" value="DELTA-1-PYRROLINE-5-CARBOXYLATE DEHYDROGENASE 2, ISOFORM A-RELATED"/>
    <property type="match status" value="1"/>
</dbReference>
<dbReference type="EC" id="1.2.1.88" evidence="5"/>
<proteinExistence type="inferred from homology"/>
<dbReference type="EC" id="1.5.5.2" evidence="5"/>
<comment type="catalytic activity">
    <reaction evidence="4 5">
        <text>L-glutamate 5-semialdehyde + NAD(+) + H2O = L-glutamate + NADH + 2 H(+)</text>
        <dbReference type="Rhea" id="RHEA:30235"/>
        <dbReference type="ChEBI" id="CHEBI:15377"/>
        <dbReference type="ChEBI" id="CHEBI:15378"/>
        <dbReference type="ChEBI" id="CHEBI:29985"/>
        <dbReference type="ChEBI" id="CHEBI:57540"/>
        <dbReference type="ChEBI" id="CHEBI:57945"/>
        <dbReference type="ChEBI" id="CHEBI:58066"/>
        <dbReference type="EC" id="1.2.1.88"/>
    </reaction>
</comment>
<dbReference type="Pfam" id="PF01619">
    <property type="entry name" value="Pro_dh"/>
    <property type="match status" value="1"/>
</dbReference>
<evidence type="ECO:0000313" key="11">
    <source>
        <dbReference type="Proteomes" id="UP001308005"/>
    </source>
</evidence>
<comment type="cofactor">
    <cofactor evidence="5">
        <name>FAD</name>
        <dbReference type="ChEBI" id="CHEBI:57692"/>
    </cofactor>
</comment>
<evidence type="ECO:0000256" key="4">
    <source>
        <dbReference type="ARBA" id="ARBA00048142"/>
    </source>
</evidence>
<evidence type="ECO:0000259" key="8">
    <source>
        <dbReference type="Pfam" id="PF14850"/>
    </source>
</evidence>
<dbReference type="Gene3D" id="3.20.20.220">
    <property type="match status" value="1"/>
</dbReference>
<dbReference type="InterPro" id="IPR024090">
    <property type="entry name" value="PRODH_PutA_dom_I"/>
</dbReference>
<comment type="pathway">
    <text evidence="5">Amino-acid degradation; L-proline degradation into L-glutamate; L-glutamate from L-proline: step 1/2.</text>
</comment>
<evidence type="ECO:0000313" key="10">
    <source>
        <dbReference type="EMBL" id="MEB4591833.1"/>
    </source>
</evidence>
<dbReference type="PANTHER" id="PTHR42862">
    <property type="entry name" value="DELTA-1-PYRROLINE-5-CARBOXYLATE DEHYDROGENASE 1, ISOFORM A-RELATED"/>
    <property type="match status" value="1"/>
</dbReference>
<keyword evidence="11" id="KW-1185">Reference proteome</keyword>
<dbReference type="InterPro" id="IPR024089">
    <property type="entry name" value="PRODH_PutA_dom_I/II"/>
</dbReference>
<sequence>MDFLSDMVETDDTGRAEITRHYRTDEAEAIQALLGKIEHSPDTRRDIQQTATALVQAIREQRKTSGGLDAFLHEYDLSSEEGVLLMCLAEAFLRIPDAETADKLIADKLACADWGKHLGKSSSVFANASTWALMLTGRWLGRDYFGRQYGDKPLSEILSTLAQKLGEPIVRESVRQGMRIMAGQFVMGSTMQDALQRSRAWRKQGYSFSYDMLGEAARTAADAEHYFQAYQSAIEQIGKQAAKGEADVRNRPGISIKLSALHPRYEYRQRARVLTELLPRLLVLIDMAQQANTLLTVDAEEAERLELSLELFAAMYHHAATQGWDGLGLAVQAYQKRAWTVIDWLEQLTQQYQCPLHIRLVKGAYWDAEIKRCQQQGLADYPVFTRKVNTDVSYLACAKRLLAAGPLIHPQFAGHNAQTVVSILHMAGSERAFEFQRLHGMGESLYAQLLGDDSPVQRKIYCRIYSPVGNHHDLLPYLIRRLLENGANTSFINRVQDDELPIAAIIEEPLEAVGKLESIRHPAIPLPPDLYQPARENSAGLDLTDVPTLLQLKESLQSAFPKPYQAVSLLCVETEAGEPHAVLNPADHSDVVGSVVYASKASVTAAVEFAAQHADRWDSTPVITRVKVLQNIALLYGQQRVELLALMVREAGKTLDDALADWREAVDFCRYYAYRCQQDFGEPLVLHGATGESNTLRWHGRGVFACISPWNFPLAIFTGQITAALAAGNAVVAKPAEQSSLTAHFATRLMHQAGVPREVLQLLLGEGAVVGQALVSHPWLGGVVFTGGTATAQHIQRSLAQRSGAIIPLIAETGGINAMIVDSSALTEQVVDDVVHSAFNSAGQRCSALRILYLQDAIADKTIAMLKGAMQELCIGNPALLQTDIGPVIDAEAKAMLEQHLQQITQVGKLIHQCELPAECENGSFFAPSAVEIDNIAQIGGEKFGPLLHVCRYAAKDLDRVIDEINQSGYGLTLGIHSRINQTIDHLLTKLKVGNIYINRNQIGAIVGVQPFGGEGLSGTGPKAGGPHYLHRFATERVVSVNTTAQGGDVSLLSLKSE</sequence>
<dbReference type="InterPro" id="IPR016161">
    <property type="entry name" value="Ald_DH/histidinol_DH"/>
</dbReference>
<keyword evidence="2 5" id="KW-0560">Oxidoreductase</keyword>
<evidence type="ECO:0000259" key="9">
    <source>
        <dbReference type="Pfam" id="PF18327"/>
    </source>
</evidence>
<keyword evidence="5" id="KW-0805">Transcription regulation</keyword>
<dbReference type="InterPro" id="IPR041349">
    <property type="entry name" value="PRODH"/>
</dbReference>
<comment type="similarity">
    <text evidence="5">In the C-terminal section; belongs to the aldehyde dehydrogenase family.</text>
</comment>
<dbReference type="GO" id="GO:0003842">
    <property type="term" value="F:L-glutamate gamma-semialdehyde dehydrogenase activity"/>
    <property type="evidence" value="ECO:0007669"/>
    <property type="project" value="UniProtKB-EC"/>
</dbReference>
<evidence type="ECO:0000259" key="7">
    <source>
        <dbReference type="Pfam" id="PF01619"/>
    </source>
</evidence>
<keyword evidence="5" id="KW-0285">Flavoprotein</keyword>
<dbReference type="InterPro" id="IPR029041">
    <property type="entry name" value="FAD-linked_oxidoreductase-like"/>
</dbReference>
<dbReference type="Gene3D" id="3.40.309.10">
    <property type="entry name" value="Aldehyde Dehydrogenase, Chain A, domain 2"/>
    <property type="match status" value="1"/>
</dbReference>
<dbReference type="NCBIfam" id="TIGR01238">
    <property type="entry name" value="D1pyr5carbox3"/>
    <property type="match status" value="1"/>
</dbReference>
<keyword evidence="5" id="KW-0274">FAD</keyword>
<dbReference type="InterPro" id="IPR016162">
    <property type="entry name" value="Ald_DH_N"/>
</dbReference>
<evidence type="ECO:0000256" key="2">
    <source>
        <dbReference type="ARBA" id="ARBA00023002"/>
    </source>
</evidence>
<gene>
    <name evidence="10" type="primary">putA</name>
    <name evidence="10" type="ORF">VSS37_12645</name>
</gene>
<feature type="domain" description="Aldehyde dehydrogenase" evidence="6">
    <location>
        <begin position="575"/>
        <end position="1037"/>
    </location>
</feature>
<comment type="catalytic activity">
    <reaction evidence="5">
        <text>L-proline + a quinone = (S)-1-pyrroline-5-carboxylate + a quinol + H(+)</text>
        <dbReference type="Rhea" id="RHEA:23784"/>
        <dbReference type="ChEBI" id="CHEBI:15378"/>
        <dbReference type="ChEBI" id="CHEBI:17388"/>
        <dbReference type="ChEBI" id="CHEBI:24646"/>
        <dbReference type="ChEBI" id="CHEBI:60039"/>
        <dbReference type="ChEBI" id="CHEBI:132124"/>
        <dbReference type="EC" id="1.5.5.2"/>
    </reaction>
</comment>
<keyword evidence="5" id="KW-0678">Repressor</keyword>
<keyword evidence="5" id="KW-0238">DNA-binding</keyword>
<feature type="domain" description="Proline dehydrogenase" evidence="7">
    <location>
        <begin position="194"/>
        <end position="494"/>
    </location>
</feature>
<dbReference type="Pfam" id="PF00171">
    <property type="entry name" value="Aldedh"/>
    <property type="match status" value="1"/>
</dbReference>
<organism evidence="10 11">
    <name type="scientific">Candidatus Thiothrix phosphatis</name>
    <dbReference type="NCBI Taxonomy" id="3112415"/>
    <lineage>
        <taxon>Bacteria</taxon>
        <taxon>Pseudomonadati</taxon>
        <taxon>Pseudomonadota</taxon>
        <taxon>Gammaproteobacteria</taxon>
        <taxon>Thiotrichales</taxon>
        <taxon>Thiotrichaceae</taxon>
        <taxon>Thiothrix</taxon>
    </lineage>
</organism>
<dbReference type="GO" id="GO:0004657">
    <property type="term" value="F:proline dehydrogenase activity"/>
    <property type="evidence" value="ECO:0007669"/>
    <property type="project" value="UniProtKB-EC"/>
</dbReference>
<dbReference type="InterPro" id="IPR025703">
    <property type="entry name" value="Bifunct_PutA"/>
</dbReference>
<comment type="similarity">
    <text evidence="5">In the N-terminal section; belongs to the proline dehydrogenase family.</text>
</comment>
<evidence type="ECO:0000256" key="5">
    <source>
        <dbReference type="PIRNR" id="PIRNR000197"/>
    </source>
</evidence>
<dbReference type="PROSITE" id="PS00070">
    <property type="entry name" value="ALDEHYDE_DEHYDR_CYS"/>
    <property type="match status" value="1"/>
</dbReference>
<keyword evidence="5" id="KW-0642">Proline metabolism</keyword>
<dbReference type="SUPFAM" id="SSF51730">
    <property type="entry name" value="FAD-linked oxidoreductase"/>
    <property type="match status" value="1"/>
</dbReference>
<dbReference type="Gene3D" id="3.40.605.10">
    <property type="entry name" value="Aldehyde Dehydrogenase, Chain A, domain 1"/>
    <property type="match status" value="1"/>
</dbReference>
<dbReference type="InterPro" id="IPR015590">
    <property type="entry name" value="Aldehyde_DH_dom"/>
</dbReference>
<comment type="function">
    <text evidence="5">Oxidizes proline to glutamate for use as a carbon and nitrogen source.</text>
</comment>
<evidence type="ECO:0000256" key="3">
    <source>
        <dbReference type="ARBA" id="ARBA00023027"/>
    </source>
</evidence>
<dbReference type="Gene3D" id="1.20.5.550">
    <property type="entry name" value="Single Helix bin"/>
    <property type="match status" value="1"/>
</dbReference>
<dbReference type="InterPro" id="IPR050485">
    <property type="entry name" value="Proline_metab_enzyme"/>
</dbReference>
<name>A0ABU6CZK6_9GAMM</name>
<protein>
    <recommendedName>
        <fullName evidence="5">Bifunctional protein PutA</fullName>
    </recommendedName>
    <domain>
        <recommendedName>
            <fullName evidence="5">Proline dehydrogenase</fullName>
            <ecNumber evidence="5">1.5.5.2</ecNumber>
        </recommendedName>
        <alternativeName>
            <fullName evidence="5">Proline oxidase</fullName>
        </alternativeName>
    </domain>
    <domain>
        <recommendedName>
            <fullName evidence="5">Delta-1-pyrroline-5-carboxylate dehydrogenase</fullName>
            <shortName evidence="5">P5C dehydrogenase</shortName>
            <ecNumber evidence="5">1.2.1.88</ecNumber>
        </recommendedName>
        <alternativeName>
            <fullName evidence="5">L-glutamate gamma-semialdehyde dehydrogenase</fullName>
        </alternativeName>
    </domain>
</protein>
<reference evidence="11" key="1">
    <citation type="submission" date="2023-07" db="EMBL/GenBank/DDBJ databases">
        <title>The carbon used by Thiothrix.</title>
        <authorList>
            <person name="Chen L."/>
        </authorList>
    </citation>
    <scope>NUCLEOTIDE SEQUENCE [LARGE SCALE GENOMIC DNA]</scope>
</reference>
<dbReference type="CDD" id="cd07125">
    <property type="entry name" value="ALDH_PutA-P5CDH"/>
    <property type="match status" value="1"/>
</dbReference>
<accession>A0ABU6CZK6</accession>
<dbReference type="InterPro" id="IPR005933">
    <property type="entry name" value="PutA_C"/>
</dbReference>
<dbReference type="NCBIfam" id="NF008869">
    <property type="entry name" value="PRK11904.1"/>
    <property type="match status" value="1"/>
</dbReference>
<dbReference type="EMBL" id="JAYMYJ010000112">
    <property type="protein sequence ID" value="MEB4591833.1"/>
    <property type="molecule type" value="Genomic_DNA"/>
</dbReference>
<keyword evidence="3 5" id="KW-0520">NAD</keyword>
<dbReference type="InterPro" id="IPR016160">
    <property type="entry name" value="Ald_DH_CS_CYS"/>
</dbReference>
<feature type="domain" description="Proline dehydrogenase PutA" evidence="8">
    <location>
        <begin position="68"/>
        <end position="185"/>
    </location>
</feature>
<dbReference type="InterPro" id="IPR024082">
    <property type="entry name" value="PRODH_PutA_dom_II"/>
</dbReference>
<comment type="pathway">
    <text evidence="1 5">Amino-acid degradation; L-proline degradation into L-glutamate; L-glutamate from L-proline: step 2/2.</text>
</comment>
<dbReference type="InterPro" id="IPR002872">
    <property type="entry name" value="Proline_DH_dom"/>
</dbReference>
<dbReference type="Proteomes" id="UP001308005">
    <property type="component" value="Unassembled WGS sequence"/>
</dbReference>
<comment type="caution">
    <text evidence="10">The sequence shown here is derived from an EMBL/GenBank/DDBJ whole genome shotgun (WGS) entry which is preliminary data.</text>
</comment>
<keyword evidence="5" id="KW-0804">Transcription</keyword>
<dbReference type="Pfam" id="PF18327">
    <property type="entry name" value="PRODH"/>
    <property type="match status" value="1"/>
</dbReference>